<protein>
    <recommendedName>
        <fullName evidence="2">Sulfatase-modifying factor enzyme-like domain-containing protein</fullName>
    </recommendedName>
</protein>
<dbReference type="InterPro" id="IPR051043">
    <property type="entry name" value="Sulfatase_Mod_Factor_Kinase"/>
</dbReference>
<gene>
    <name evidence="3" type="ORF">MNBD_NITROSPINAE05-719</name>
</gene>
<dbReference type="GO" id="GO:0120147">
    <property type="term" value="F:formylglycine-generating oxidase activity"/>
    <property type="evidence" value="ECO:0007669"/>
    <property type="project" value="TreeGrafter"/>
</dbReference>
<sequence length="356" mass="39908">MKFYFSYKKSALTILSASLYFLFFGLIAQASAFENLARGSAKLKCQSTCHQAENLVQAHLEKETKSACRSCHVGQPPAKARSPFQSLEKFKRTSFATTVLRSSVQTTATGQKKPPAKSSKKNGASPVSPLPPGMTAIPAGEFIMGSNERWDDESPEHIASTDAFFIDLNEVTNEKYKVFTDATKREAPYHWPDGNLPKGKEQHPVVYVSWFDAKAYCEWNGGKRLPNEQEWEKASRGENGFTYPWGHEWSLDKSNNPYKNSVGTEPVGSYPDGRSPYGLYDMSGNVWEWVDSYYLPHPGNTVHRAEYGEDKRILKGGSWFDCLSYGCGLSAPTFNRSFFTPEVRNNSFGFRCAKTP</sequence>
<dbReference type="SUPFAM" id="SSF56436">
    <property type="entry name" value="C-type lectin-like"/>
    <property type="match status" value="1"/>
</dbReference>
<accession>A0A3B1CS15</accession>
<dbReference type="Pfam" id="PF03781">
    <property type="entry name" value="FGE-sulfatase"/>
    <property type="match status" value="1"/>
</dbReference>
<dbReference type="PANTHER" id="PTHR23150">
    <property type="entry name" value="SULFATASE MODIFYING FACTOR 1, 2"/>
    <property type="match status" value="1"/>
</dbReference>
<dbReference type="PANTHER" id="PTHR23150:SF19">
    <property type="entry name" value="FORMYLGLYCINE-GENERATING ENZYME"/>
    <property type="match status" value="1"/>
</dbReference>
<name>A0A3B1CS15_9ZZZZ</name>
<evidence type="ECO:0000256" key="1">
    <source>
        <dbReference type="SAM" id="MobiDB-lite"/>
    </source>
</evidence>
<dbReference type="InterPro" id="IPR042095">
    <property type="entry name" value="SUMF_sf"/>
</dbReference>
<dbReference type="AlphaFoldDB" id="A0A3B1CS15"/>
<organism evidence="3">
    <name type="scientific">hydrothermal vent metagenome</name>
    <dbReference type="NCBI Taxonomy" id="652676"/>
    <lineage>
        <taxon>unclassified sequences</taxon>
        <taxon>metagenomes</taxon>
        <taxon>ecological metagenomes</taxon>
    </lineage>
</organism>
<feature type="region of interest" description="Disordered" evidence="1">
    <location>
        <begin position="103"/>
        <end position="133"/>
    </location>
</feature>
<proteinExistence type="predicted"/>
<evidence type="ECO:0000259" key="2">
    <source>
        <dbReference type="Pfam" id="PF03781"/>
    </source>
</evidence>
<reference evidence="3" key="1">
    <citation type="submission" date="2018-06" db="EMBL/GenBank/DDBJ databases">
        <authorList>
            <person name="Zhirakovskaya E."/>
        </authorList>
    </citation>
    <scope>NUCLEOTIDE SEQUENCE</scope>
</reference>
<feature type="domain" description="Sulfatase-modifying factor enzyme-like" evidence="2">
    <location>
        <begin position="132"/>
        <end position="354"/>
    </location>
</feature>
<dbReference type="InterPro" id="IPR005532">
    <property type="entry name" value="SUMF_dom"/>
</dbReference>
<dbReference type="Gene3D" id="3.90.1580.10">
    <property type="entry name" value="paralog of FGE (formylglycine-generating enzyme)"/>
    <property type="match status" value="1"/>
</dbReference>
<dbReference type="EMBL" id="UOGG01000008">
    <property type="protein sequence ID" value="VAX26684.1"/>
    <property type="molecule type" value="Genomic_DNA"/>
</dbReference>
<evidence type="ECO:0000313" key="3">
    <source>
        <dbReference type="EMBL" id="VAX26684.1"/>
    </source>
</evidence>
<dbReference type="InterPro" id="IPR016187">
    <property type="entry name" value="CTDL_fold"/>
</dbReference>